<comment type="caution">
    <text evidence="19">The sequence shown here is derived from an EMBL/GenBank/DDBJ whole genome shotgun (WGS) entry which is preliminary data.</text>
</comment>
<dbReference type="OrthoDB" id="9810365at2"/>
<evidence type="ECO:0000313" key="20">
    <source>
        <dbReference type="Proteomes" id="UP000215896"/>
    </source>
</evidence>
<dbReference type="EMBL" id="NMVO01000002">
    <property type="protein sequence ID" value="OYO16754.1"/>
    <property type="molecule type" value="Genomic_DNA"/>
</dbReference>
<keyword evidence="5 15" id="KW-0963">Cytoplasm</keyword>
<comment type="similarity">
    <text evidence="3 15">Belongs to the class-I aminoacyl-tRNA synthetase family. IleS type 2 subfamily.</text>
</comment>
<gene>
    <name evidence="15" type="primary">ileS</name>
    <name evidence="19" type="ORF">CGZ94_03735</name>
</gene>
<organism evidence="19 20">
    <name type="scientific">Enemella evansiae</name>
    <dbReference type="NCBI Taxonomy" id="2016499"/>
    <lineage>
        <taxon>Bacteria</taxon>
        <taxon>Bacillati</taxon>
        <taxon>Actinomycetota</taxon>
        <taxon>Actinomycetes</taxon>
        <taxon>Propionibacteriales</taxon>
        <taxon>Propionibacteriaceae</taxon>
        <taxon>Enemella</taxon>
    </lineage>
</organism>
<dbReference type="InterPro" id="IPR023586">
    <property type="entry name" value="Ile-tRNA-ligase_type2"/>
</dbReference>
<dbReference type="GO" id="GO:0000049">
    <property type="term" value="F:tRNA binding"/>
    <property type="evidence" value="ECO:0007669"/>
    <property type="project" value="InterPro"/>
</dbReference>
<dbReference type="Gene3D" id="3.90.740.10">
    <property type="entry name" value="Valyl/Leucyl/Isoleucyl-tRNA synthetase, editing domain"/>
    <property type="match status" value="1"/>
</dbReference>
<evidence type="ECO:0000256" key="2">
    <source>
        <dbReference type="ARBA" id="ARBA00004496"/>
    </source>
</evidence>
<keyword evidence="12 15" id="KW-0030">Aminoacyl-tRNA synthetase</keyword>
<reference evidence="19 20" key="1">
    <citation type="submission" date="2017-07" db="EMBL/GenBank/DDBJ databases">
        <title>Draft whole genome sequences of clinical Proprionibacteriaceae strains.</title>
        <authorList>
            <person name="Bernier A.-M."/>
            <person name="Bernard K."/>
            <person name="Domingo M.-C."/>
        </authorList>
    </citation>
    <scope>NUCLEOTIDE SEQUENCE [LARGE SCALE GENOMIC DNA]</scope>
    <source>
        <strain evidence="19 20">NML 030167</strain>
    </source>
</reference>
<dbReference type="PANTHER" id="PTHR42780:SF1">
    <property type="entry name" value="ISOLEUCINE--TRNA LIGASE, CYTOPLASMIC"/>
    <property type="match status" value="1"/>
</dbReference>
<comment type="cofactor">
    <cofactor evidence="1 15">
        <name>Zn(2+)</name>
        <dbReference type="ChEBI" id="CHEBI:29105"/>
    </cofactor>
</comment>
<protein>
    <recommendedName>
        <fullName evidence="15">Isoleucine--tRNA ligase</fullName>
        <ecNumber evidence="15">6.1.1.5</ecNumber>
    </recommendedName>
    <alternativeName>
        <fullName evidence="15">Isoleucyl-tRNA synthetase</fullName>
        <shortName evidence="15">IleRS</shortName>
    </alternativeName>
</protein>
<dbReference type="InterPro" id="IPR009080">
    <property type="entry name" value="tRNAsynth_Ia_anticodon-bd"/>
</dbReference>
<comment type="function">
    <text evidence="13 15">Catalyzes the attachment of isoleucine to tRNA(Ile). As IleRS can inadvertently accommodate and process structurally similar amino acids such as valine, to avoid such errors it has two additional distinct tRNA(Ile)-dependent editing activities. One activity is designated as 'pretransfer' editing and involves the hydrolysis of activated Val-AMP. The other activity is designated 'posttransfer' editing and involves deacylation of mischarged Val-tRNA(Ile).</text>
</comment>
<comment type="catalytic activity">
    <reaction evidence="14 15">
        <text>tRNA(Ile) + L-isoleucine + ATP = L-isoleucyl-tRNA(Ile) + AMP + diphosphate</text>
        <dbReference type="Rhea" id="RHEA:11060"/>
        <dbReference type="Rhea" id="RHEA-COMP:9666"/>
        <dbReference type="Rhea" id="RHEA-COMP:9695"/>
        <dbReference type="ChEBI" id="CHEBI:30616"/>
        <dbReference type="ChEBI" id="CHEBI:33019"/>
        <dbReference type="ChEBI" id="CHEBI:58045"/>
        <dbReference type="ChEBI" id="CHEBI:78442"/>
        <dbReference type="ChEBI" id="CHEBI:78528"/>
        <dbReference type="ChEBI" id="CHEBI:456215"/>
        <dbReference type="EC" id="6.1.1.5"/>
    </reaction>
</comment>
<evidence type="ECO:0000256" key="13">
    <source>
        <dbReference type="ARBA" id="ARBA00025217"/>
    </source>
</evidence>
<dbReference type="FunFam" id="3.40.50.620:FF:000075">
    <property type="entry name" value="Isoleucine--tRNA ligase"/>
    <property type="match status" value="1"/>
</dbReference>
<keyword evidence="8 15" id="KW-0547">Nucleotide-binding</keyword>
<keyword evidence="11 15" id="KW-0648">Protein biosynthesis</keyword>
<dbReference type="GO" id="GO:0006428">
    <property type="term" value="P:isoleucyl-tRNA aminoacylation"/>
    <property type="evidence" value="ECO:0007669"/>
    <property type="project" value="UniProtKB-UniRule"/>
</dbReference>
<dbReference type="SUPFAM" id="SSF47323">
    <property type="entry name" value="Anticodon-binding domain of a subclass of class I aminoacyl-tRNA synthetases"/>
    <property type="match status" value="1"/>
</dbReference>
<evidence type="ECO:0000256" key="11">
    <source>
        <dbReference type="ARBA" id="ARBA00022917"/>
    </source>
</evidence>
<dbReference type="Gene3D" id="3.40.50.620">
    <property type="entry name" value="HUPs"/>
    <property type="match status" value="2"/>
</dbReference>
<keyword evidence="20" id="KW-1185">Reference proteome</keyword>
<dbReference type="GO" id="GO:0005524">
    <property type="term" value="F:ATP binding"/>
    <property type="evidence" value="ECO:0007669"/>
    <property type="project" value="UniProtKB-UniRule"/>
</dbReference>
<evidence type="ECO:0000256" key="3">
    <source>
        <dbReference type="ARBA" id="ARBA00007078"/>
    </source>
</evidence>
<dbReference type="Pfam" id="PF08264">
    <property type="entry name" value="Anticodon_1"/>
    <property type="match status" value="1"/>
</dbReference>
<evidence type="ECO:0000259" key="18">
    <source>
        <dbReference type="Pfam" id="PF08264"/>
    </source>
</evidence>
<feature type="binding site" evidence="15">
    <location>
        <position position="624"/>
    </location>
    <ligand>
        <name>ATP</name>
        <dbReference type="ChEBI" id="CHEBI:30616"/>
    </ligand>
</feature>
<keyword evidence="6 15" id="KW-0436">Ligase</keyword>
<evidence type="ECO:0000256" key="14">
    <source>
        <dbReference type="ARBA" id="ARBA00048359"/>
    </source>
</evidence>
<dbReference type="GO" id="GO:0004822">
    <property type="term" value="F:isoleucine-tRNA ligase activity"/>
    <property type="evidence" value="ECO:0007669"/>
    <property type="project" value="UniProtKB-UniRule"/>
</dbReference>
<evidence type="ECO:0000256" key="16">
    <source>
        <dbReference type="SAM" id="MobiDB-lite"/>
    </source>
</evidence>
<name>A0A255GUC5_9ACTN</name>
<feature type="short sequence motif" description="'HIGH' region" evidence="15">
    <location>
        <begin position="63"/>
        <end position="73"/>
    </location>
</feature>
<dbReference type="CDD" id="cd07961">
    <property type="entry name" value="Anticodon_Ia_Ile_ABEc"/>
    <property type="match status" value="1"/>
</dbReference>
<sequence length="1068" mass="119896">MSSETTTESATERTESYRAVPPQIDLPQMEREILQLWNEQDTFEASLEQTADGETWTFYEGPPTANGMPGTHHIEARVFKDVFPRFRTMQGRRVDRKAGWDCHGLPVELAVEKELGINGKPEIEAFGIEAFNARCRESVMRHVDAFAELTTRMGYWVNLDEAYWTMDSDYVQSEWWALKQIYEKGWLTEDQRVAPYCPRCGTTLSDHEVAQGYEDTVDTTVYARFPLTSGPYAPGGTPGLPDGADLLIWTTTPWTLVSNALIAVGAEIEYVVARSDGERPVVVAAESVESALGEGWEAGERFTGAEMVGWDYQRPIEVMEQPGRAWFVVTEDYVTTGEGTGLVHQSAAFGEDDFLSTKRNGVAFVNPIGPDGRFLPGNGFVSELFFKDADPVIIDHLREQGTLFRTLKHEHPYPHCWRCHTPLMYYAQPSWYIRTTEFKDAMLRENENTNWYPETIKWGRYGDWLKNNVDWALSRTRYWGTPLPIWRNDADPSKVVAVGSLEELGSLAGKDLSDLDPHRPFIDEVTFTLDGEPGTYRRVPEVIDAWFDSGSMPFAQWGYPWKEGSAEVFEKHFPADFICEATDQTRGWFYSQMAVNTAVFDQNDYRNVLCLGHILAEDGRKMSKHLGNILEPIPLMDDHGADAVRWFMACSGSPWMARRVGNASITETVRKVLLTYWNSVAFHALYARTNGWAPTGEAPPVAERHVLDRWLTSRTNRLVREVTAALENFDTQRTGSLIQDFIDELSNWYVRRSRRRFWDGDPAALWTLHETLHVLTRLMAPLTPFITERVWQDLFVSSDPEGPRSVHLASWPVADESLVDEQLERSMALTERLVELGRAARAEARVKVRQPLARILVPSAAYDSLTPELRSEIAAELNVVAVEPFGSAGDLVDYTVKGNFRSLGKRFGKQTPVVANAIAAGDAAALAESLRTQGSATIEVPEVGAEPVELAVDDVIVSERPREGWSVVNDQGETVALDLEVSDELRLAGLAREAIRLIQETRKNSGFEVSDRIALDWAAEGELAEAVERHADLIADEVLAGSVRRGDGQGEGWVSDADLGLAVRVVRR</sequence>
<evidence type="ECO:0000256" key="7">
    <source>
        <dbReference type="ARBA" id="ARBA00022723"/>
    </source>
</evidence>
<evidence type="ECO:0000256" key="6">
    <source>
        <dbReference type="ARBA" id="ARBA00022598"/>
    </source>
</evidence>
<dbReference type="PRINTS" id="PR00984">
    <property type="entry name" value="TRNASYNTHILE"/>
</dbReference>
<feature type="domain" description="Methionyl/Valyl/Leucyl/Isoleucyl-tRNA synthetase anticodon-binding" evidence="18">
    <location>
        <begin position="708"/>
        <end position="853"/>
    </location>
</feature>
<evidence type="ECO:0000256" key="10">
    <source>
        <dbReference type="ARBA" id="ARBA00022840"/>
    </source>
</evidence>
<dbReference type="InterPro" id="IPR033709">
    <property type="entry name" value="Anticodon_Ile_ABEc"/>
</dbReference>
<feature type="short sequence motif" description="'KMSKS' region" evidence="15">
    <location>
        <begin position="621"/>
        <end position="625"/>
    </location>
</feature>
<dbReference type="AlphaFoldDB" id="A0A255GUC5"/>
<dbReference type="InterPro" id="IPR002301">
    <property type="entry name" value="Ile-tRNA-ligase"/>
</dbReference>
<dbReference type="GO" id="GO:0002161">
    <property type="term" value="F:aminoacyl-tRNA deacylase activity"/>
    <property type="evidence" value="ECO:0007669"/>
    <property type="project" value="InterPro"/>
</dbReference>
<dbReference type="InterPro" id="IPR014729">
    <property type="entry name" value="Rossmann-like_a/b/a_fold"/>
</dbReference>
<evidence type="ECO:0000256" key="8">
    <source>
        <dbReference type="ARBA" id="ARBA00022741"/>
    </source>
</evidence>
<comment type="subunit">
    <text evidence="4 15">Monomer.</text>
</comment>
<evidence type="ECO:0000256" key="12">
    <source>
        <dbReference type="ARBA" id="ARBA00023146"/>
    </source>
</evidence>
<dbReference type="SUPFAM" id="SSF52374">
    <property type="entry name" value="Nucleotidylyl transferase"/>
    <property type="match status" value="1"/>
</dbReference>
<feature type="region of interest" description="Disordered" evidence="16">
    <location>
        <begin position="1"/>
        <end position="20"/>
    </location>
</feature>
<evidence type="ECO:0000256" key="5">
    <source>
        <dbReference type="ARBA" id="ARBA00022490"/>
    </source>
</evidence>
<dbReference type="Proteomes" id="UP000215896">
    <property type="component" value="Unassembled WGS sequence"/>
</dbReference>
<evidence type="ECO:0000256" key="1">
    <source>
        <dbReference type="ARBA" id="ARBA00001947"/>
    </source>
</evidence>
<dbReference type="Pfam" id="PF00133">
    <property type="entry name" value="tRNA-synt_1"/>
    <property type="match status" value="1"/>
</dbReference>
<evidence type="ECO:0000256" key="15">
    <source>
        <dbReference type="HAMAP-Rule" id="MF_02003"/>
    </source>
</evidence>
<feature type="domain" description="Aminoacyl-tRNA synthetase class Ia" evidence="17">
    <location>
        <begin position="33"/>
        <end position="651"/>
    </location>
</feature>
<evidence type="ECO:0000259" key="17">
    <source>
        <dbReference type="Pfam" id="PF00133"/>
    </source>
</evidence>
<dbReference type="NCBIfam" id="TIGR00392">
    <property type="entry name" value="ileS"/>
    <property type="match status" value="1"/>
</dbReference>
<dbReference type="EC" id="6.1.1.5" evidence="15"/>
<dbReference type="Pfam" id="PF19302">
    <property type="entry name" value="DUF5915"/>
    <property type="match status" value="1"/>
</dbReference>
<proteinExistence type="inferred from homology"/>
<dbReference type="SUPFAM" id="SSF50677">
    <property type="entry name" value="ValRS/IleRS/LeuRS editing domain"/>
    <property type="match status" value="1"/>
</dbReference>
<dbReference type="InterPro" id="IPR013155">
    <property type="entry name" value="M/V/L/I-tRNA-synth_anticd-bd"/>
</dbReference>
<accession>A0A255GUC5</accession>
<dbReference type="HAMAP" id="MF_02003">
    <property type="entry name" value="Ile_tRNA_synth_type2"/>
    <property type="match status" value="1"/>
</dbReference>
<dbReference type="PANTHER" id="PTHR42780">
    <property type="entry name" value="SOLEUCYL-TRNA SYNTHETASE"/>
    <property type="match status" value="1"/>
</dbReference>
<keyword evidence="7 15" id="KW-0479">Metal-binding</keyword>
<evidence type="ECO:0000313" key="19">
    <source>
        <dbReference type="EMBL" id="OYO16754.1"/>
    </source>
</evidence>
<dbReference type="InterPro" id="IPR009008">
    <property type="entry name" value="Val/Leu/Ile-tRNA-synth_edit"/>
</dbReference>
<dbReference type="InterPro" id="IPR002300">
    <property type="entry name" value="aa-tRNA-synth_Ia"/>
</dbReference>
<dbReference type="Gene3D" id="1.10.730.10">
    <property type="entry name" value="Isoleucyl-tRNA Synthetase, Domain 1"/>
    <property type="match status" value="1"/>
</dbReference>
<evidence type="ECO:0000256" key="4">
    <source>
        <dbReference type="ARBA" id="ARBA00011245"/>
    </source>
</evidence>
<dbReference type="GO" id="GO:0008270">
    <property type="term" value="F:zinc ion binding"/>
    <property type="evidence" value="ECO:0007669"/>
    <property type="project" value="UniProtKB-UniRule"/>
</dbReference>
<comment type="domain">
    <text evidence="15">IleRS has two distinct active sites: one for aminoacylation and one for editing. The misactivated valine is translocated from the active site to the editing site, which sterically excludes the correctly activated isoleucine. The single editing site contains two valyl binding pockets, one specific for each substrate (Val-AMP or Val-tRNA(Ile)).</text>
</comment>
<comment type="subcellular location">
    <subcellularLocation>
        <location evidence="2 15">Cytoplasm</location>
    </subcellularLocation>
</comment>
<evidence type="ECO:0000256" key="9">
    <source>
        <dbReference type="ARBA" id="ARBA00022833"/>
    </source>
</evidence>
<dbReference type="GO" id="GO:0005737">
    <property type="term" value="C:cytoplasm"/>
    <property type="evidence" value="ECO:0007669"/>
    <property type="project" value="UniProtKB-SubCell"/>
</dbReference>
<keyword evidence="10 15" id="KW-0067">ATP-binding</keyword>
<keyword evidence="9 15" id="KW-0862">Zinc</keyword>
<dbReference type="RefSeq" id="WP_094404787.1">
    <property type="nucleotide sequence ID" value="NZ_NMVO01000002.1"/>
</dbReference>
<dbReference type="FunFam" id="3.40.50.620:FF:000063">
    <property type="entry name" value="Isoleucine--tRNA ligase"/>
    <property type="match status" value="1"/>
</dbReference>